<evidence type="ECO:0000313" key="3">
    <source>
        <dbReference type="Proteomes" id="UP001153269"/>
    </source>
</evidence>
<evidence type="ECO:0000256" key="1">
    <source>
        <dbReference type="SAM" id="MobiDB-lite"/>
    </source>
</evidence>
<gene>
    <name evidence="2" type="ORF">PLEPLA_LOCUS33355</name>
</gene>
<name>A0A9N7V4U4_PLEPL</name>
<organism evidence="2 3">
    <name type="scientific">Pleuronectes platessa</name>
    <name type="common">European plaice</name>
    <dbReference type="NCBI Taxonomy" id="8262"/>
    <lineage>
        <taxon>Eukaryota</taxon>
        <taxon>Metazoa</taxon>
        <taxon>Chordata</taxon>
        <taxon>Craniata</taxon>
        <taxon>Vertebrata</taxon>
        <taxon>Euteleostomi</taxon>
        <taxon>Actinopterygii</taxon>
        <taxon>Neopterygii</taxon>
        <taxon>Teleostei</taxon>
        <taxon>Neoteleostei</taxon>
        <taxon>Acanthomorphata</taxon>
        <taxon>Carangaria</taxon>
        <taxon>Pleuronectiformes</taxon>
        <taxon>Pleuronectoidei</taxon>
        <taxon>Pleuronectidae</taxon>
        <taxon>Pleuronectes</taxon>
    </lineage>
</organism>
<dbReference type="EMBL" id="CADEAL010003724">
    <property type="protein sequence ID" value="CAB1445624.1"/>
    <property type="molecule type" value="Genomic_DNA"/>
</dbReference>
<feature type="region of interest" description="Disordered" evidence="1">
    <location>
        <begin position="80"/>
        <end position="106"/>
    </location>
</feature>
<proteinExistence type="predicted"/>
<feature type="compositionally biased region" description="Polar residues" evidence="1">
    <location>
        <begin position="80"/>
        <end position="89"/>
    </location>
</feature>
<evidence type="ECO:0000313" key="2">
    <source>
        <dbReference type="EMBL" id="CAB1445624.1"/>
    </source>
</evidence>
<sequence>MSSRKLQIQRRDVSYGRMETSTSETNLDWARRGERMSSVHHQARTQASPDREIQTVLIHDIYHHGSSACQPGPITPPVVNHSSGRTLSQEQHEIRSSSDEPPFSTAGLVHAPSQWDPAVVVLVNNALPFCTTTHRAALTQPQASSRGPVPHCNKSMAVPPRSGPLALAIGRGLPTLNS</sequence>
<accession>A0A9N7V4U4</accession>
<dbReference type="AlphaFoldDB" id="A0A9N7V4U4"/>
<comment type="caution">
    <text evidence="2">The sequence shown here is derived from an EMBL/GenBank/DDBJ whole genome shotgun (WGS) entry which is preliminary data.</text>
</comment>
<keyword evidence="3" id="KW-1185">Reference proteome</keyword>
<feature type="region of interest" description="Disordered" evidence="1">
    <location>
        <begin position="1"/>
        <end position="34"/>
    </location>
</feature>
<reference evidence="2" key="1">
    <citation type="submission" date="2020-03" db="EMBL/GenBank/DDBJ databases">
        <authorList>
            <person name="Weist P."/>
        </authorList>
    </citation>
    <scope>NUCLEOTIDE SEQUENCE</scope>
</reference>
<protein>
    <submittedName>
        <fullName evidence="2">Uncharacterized protein</fullName>
    </submittedName>
</protein>
<dbReference type="Proteomes" id="UP001153269">
    <property type="component" value="Unassembled WGS sequence"/>
</dbReference>